<accession>A0A2X0RGQ4</accession>
<name>A0A2X0RGQ4_9PROT</name>
<organism evidence="1">
    <name type="scientific">Candidatus Nitrotoga fabula</name>
    <dbReference type="NCBI Taxonomy" id="2182327"/>
    <lineage>
        <taxon>Bacteria</taxon>
        <taxon>Pseudomonadati</taxon>
        <taxon>Pseudomonadota</taxon>
        <taxon>Betaproteobacteria</taxon>
        <taxon>Nitrosomonadales</taxon>
        <taxon>Gallionellaceae</taxon>
        <taxon>Candidatus Nitrotoga</taxon>
    </lineage>
</organism>
<proteinExistence type="predicted"/>
<evidence type="ECO:0000313" key="1">
    <source>
        <dbReference type="EMBL" id="SPS06944.1"/>
    </source>
</evidence>
<protein>
    <submittedName>
        <fullName evidence="1">Uncharacterized protein</fullName>
    </submittedName>
</protein>
<reference evidence="1" key="1">
    <citation type="submission" date="2018-05" db="EMBL/GenBank/DDBJ databases">
        <authorList>
            <person name="Lanie J.A."/>
            <person name="Ng W.-L."/>
            <person name="Kazmierczak K.M."/>
            <person name="Andrzejewski T.M."/>
            <person name="Davidsen T.M."/>
            <person name="Wayne K.J."/>
            <person name="Tettelin H."/>
            <person name="Glass J.I."/>
            <person name="Rusch D."/>
            <person name="Podicherti R."/>
            <person name="Tsui H.-C.T."/>
            <person name="Winkler M.E."/>
        </authorList>
    </citation>
    <scope>NUCLEOTIDE SEQUENCE</scope>
    <source>
        <strain evidence="1">KNB</strain>
    </source>
</reference>
<gene>
    <name evidence="1" type="ORF">NITFAB_2541</name>
</gene>
<dbReference type="EMBL" id="LS423452">
    <property type="protein sequence ID" value="SPS06944.1"/>
    <property type="molecule type" value="Genomic_DNA"/>
</dbReference>
<dbReference type="AlphaFoldDB" id="A0A2X0RGQ4"/>
<sequence>MNEEQAVLDFFAQKQNLPLALSVANQVDGIRQEMNNDFWRSLCERISTGVPGWRVAITEDRNAPECLVGLHLQPEQDQKIYLRPMMEQQFLGNTLRIYYGLMWSTAPSAEQKQLSAIQTLSHAFQESGFKNNESFLAWQWSVYYPRDMNFLLRFSIHGDALLDEAADLMLNLLERQRDALQLANHALHETTRGPAVSTVSLDKLRVNLER</sequence>